<keyword evidence="2" id="KW-0843">Virulence</keyword>
<dbReference type="Proteomes" id="UP001140502">
    <property type="component" value="Unassembled WGS sequence"/>
</dbReference>
<evidence type="ECO:0000256" key="3">
    <source>
        <dbReference type="ARBA" id="ARBA00044955"/>
    </source>
</evidence>
<dbReference type="InterPro" id="IPR052210">
    <property type="entry name" value="LysM1-like"/>
</dbReference>
<dbReference type="Pfam" id="PF01476">
    <property type="entry name" value="LysM"/>
    <property type="match status" value="2"/>
</dbReference>
<name>A0A9W8WGE8_9HYPO</name>
<feature type="domain" description="LysM" evidence="6">
    <location>
        <begin position="396"/>
        <end position="442"/>
    </location>
</feature>
<evidence type="ECO:0000256" key="1">
    <source>
        <dbReference type="ARBA" id="ARBA00022669"/>
    </source>
</evidence>
<feature type="domain" description="LysM" evidence="6">
    <location>
        <begin position="594"/>
        <end position="640"/>
    </location>
</feature>
<comment type="caution">
    <text evidence="7">The sequence shown here is derived from an EMBL/GenBank/DDBJ whole genome shotgun (WGS) entry which is preliminary data.</text>
</comment>
<organism evidence="7 8">
    <name type="scientific">Fusarium piperis</name>
    <dbReference type="NCBI Taxonomy" id="1435070"/>
    <lineage>
        <taxon>Eukaryota</taxon>
        <taxon>Fungi</taxon>
        <taxon>Dikarya</taxon>
        <taxon>Ascomycota</taxon>
        <taxon>Pezizomycotina</taxon>
        <taxon>Sordariomycetes</taxon>
        <taxon>Hypocreomycetidae</taxon>
        <taxon>Hypocreales</taxon>
        <taxon>Nectriaceae</taxon>
        <taxon>Fusarium</taxon>
        <taxon>Fusarium solani species complex</taxon>
    </lineage>
</organism>
<dbReference type="AlphaFoldDB" id="A0A9W8WGE8"/>
<dbReference type="CDD" id="cd00118">
    <property type="entry name" value="LysM"/>
    <property type="match status" value="3"/>
</dbReference>
<dbReference type="Gene3D" id="3.10.350.10">
    <property type="entry name" value="LysM domain"/>
    <property type="match status" value="4"/>
</dbReference>
<dbReference type="PANTHER" id="PTHR34997">
    <property type="entry name" value="AM15"/>
    <property type="match status" value="1"/>
</dbReference>
<dbReference type="GO" id="GO:0008061">
    <property type="term" value="F:chitin binding"/>
    <property type="evidence" value="ECO:0007669"/>
    <property type="project" value="UniProtKB-KW"/>
</dbReference>
<feature type="compositionally biased region" description="Low complexity" evidence="4">
    <location>
        <begin position="652"/>
        <end position="699"/>
    </location>
</feature>
<evidence type="ECO:0000313" key="8">
    <source>
        <dbReference type="Proteomes" id="UP001140502"/>
    </source>
</evidence>
<feature type="region of interest" description="Disordered" evidence="4">
    <location>
        <begin position="652"/>
        <end position="709"/>
    </location>
</feature>
<dbReference type="InterPro" id="IPR036779">
    <property type="entry name" value="LysM_dom_sf"/>
</dbReference>
<protein>
    <recommendedName>
        <fullName evidence="6">LysM domain-containing protein</fullName>
    </recommendedName>
</protein>
<dbReference type="EMBL" id="JAPEUR010000066">
    <property type="protein sequence ID" value="KAJ4323824.1"/>
    <property type="molecule type" value="Genomic_DNA"/>
</dbReference>
<evidence type="ECO:0000313" key="7">
    <source>
        <dbReference type="EMBL" id="KAJ4323824.1"/>
    </source>
</evidence>
<evidence type="ECO:0000256" key="5">
    <source>
        <dbReference type="SAM" id="SignalP"/>
    </source>
</evidence>
<accession>A0A9W8WGE8</accession>
<dbReference type="PROSITE" id="PS51782">
    <property type="entry name" value="LYSM"/>
    <property type="match status" value="4"/>
</dbReference>
<keyword evidence="1" id="KW-0147">Chitin-binding</keyword>
<dbReference type="SUPFAM" id="SSF54106">
    <property type="entry name" value="LysM domain"/>
    <property type="match status" value="2"/>
</dbReference>
<reference evidence="7" key="1">
    <citation type="submission" date="2022-10" db="EMBL/GenBank/DDBJ databases">
        <title>Tapping the CABI collections for fungal endophytes: first genome assemblies for Collariella, Neodidymelliopsis, Ascochyta clinopodiicola, Didymella pomorum, Didymosphaeria variabile, Neocosmospora piperis and Neocucurbitaria cava.</title>
        <authorList>
            <person name="Hill R."/>
        </authorList>
    </citation>
    <scope>NUCLEOTIDE SEQUENCE</scope>
    <source>
        <strain evidence="7">IMI 366586</strain>
    </source>
</reference>
<dbReference type="InterPro" id="IPR018392">
    <property type="entry name" value="LysM"/>
</dbReference>
<keyword evidence="5" id="KW-0732">Signal</keyword>
<dbReference type="SMART" id="SM00257">
    <property type="entry name" value="LysM"/>
    <property type="match status" value="4"/>
</dbReference>
<gene>
    <name evidence="7" type="ORF">N0V84_004170</name>
</gene>
<dbReference type="PANTHER" id="PTHR34997:SF1">
    <property type="entry name" value="PEPTIDOGLYCAN-BINDING LYSIN DOMAIN"/>
    <property type="match status" value="1"/>
</dbReference>
<evidence type="ECO:0000256" key="2">
    <source>
        <dbReference type="ARBA" id="ARBA00023026"/>
    </source>
</evidence>
<feature type="domain" description="LysM" evidence="6">
    <location>
        <begin position="307"/>
        <end position="355"/>
    </location>
</feature>
<proteinExistence type="inferred from homology"/>
<feature type="chain" id="PRO_5040784450" description="LysM domain-containing protein" evidence="5">
    <location>
        <begin position="26"/>
        <end position="767"/>
    </location>
</feature>
<feature type="domain" description="LysM" evidence="6">
    <location>
        <begin position="716"/>
        <end position="762"/>
    </location>
</feature>
<keyword evidence="8" id="KW-1185">Reference proteome</keyword>
<evidence type="ECO:0000259" key="6">
    <source>
        <dbReference type="PROSITE" id="PS51782"/>
    </source>
</evidence>
<comment type="similarity">
    <text evidence="3">Belongs to the secreted LysM effector family.</text>
</comment>
<feature type="signal peptide" evidence="5">
    <location>
        <begin position="1"/>
        <end position="25"/>
    </location>
</feature>
<dbReference type="OrthoDB" id="1193027at2759"/>
<evidence type="ECO:0000256" key="4">
    <source>
        <dbReference type="SAM" id="MobiDB-lite"/>
    </source>
</evidence>
<sequence>MAPAIKCLISLLLLSHSTLILPVAASPHPRHHVLHNHSQKRADYGSITLFNATTLADTSLSKACIATLGAPLECSGYILDDDMLYTWGGFSDQNLVPLCTSACSKSIESYRSKVIKVCANDVYTDPEVNTPGYVPGTNVPNDIYNAGGSSLRPIALADYYFLNYKLLCLKDDKSKAFCYSETGDGADSTLGHCSSCNIGAMRVQLEDAATFDQELLSEYSSLIKSCKTTAAPVTTPSPVFLDNTRQSATSATCSGSSAAVLDNQSCDDFALAHNISTSRLLSINHLIGGCVDWPGESPELCIEGNCQPYRVKKGDTCAKVARAHDITQTQMLRWNYFIDPYCRNWEQQIGHVICVSDPSGYKPPKVKAPGAGAGIVTAAAPLPTNAQPESNKNCGKWYMPQKGQGCSELASGNGITLHDFHFLNPQINANCSNMWADTMYCVKAVGHISTYVGYGGNTATATTTKKAKTKTINLNDLPEATHIPWSATTTSTGFPLASGSVKGCKVKFNNDYGNIPCEVAARAYGIDLYHWLRWNPSVLGGSDRYVPDNCTLENNTQYCAIAWDPLKVQPAAEPDKYEPAPTGATVNATKECEDWYVVSEGETCEEVIEENKMPLWALFNWNPSIGSECENMQVNAAYCVLGPGWQTIDYAATQTPNTNPSSTATTEASTATSTAKSSTVSTAKDTAKTTTKNTATKAAPGPPAPTQSGIVENCQEWYVAEKGDGCQAIADQAKITLKQFYEWNPAVGTDCKNLWVKEAYCVSAGRK</sequence>